<gene>
    <name evidence="3" type="ORF">GZ085_10880</name>
</gene>
<dbReference type="SUPFAM" id="SSF53955">
    <property type="entry name" value="Lysozyme-like"/>
    <property type="match status" value="1"/>
</dbReference>
<dbReference type="Gene3D" id="1.10.530.10">
    <property type="match status" value="1"/>
</dbReference>
<dbReference type="Pfam" id="PF01464">
    <property type="entry name" value="SLT"/>
    <property type="match status" value="1"/>
</dbReference>
<feature type="signal peptide" evidence="1">
    <location>
        <begin position="1"/>
        <end position="28"/>
    </location>
</feature>
<reference evidence="3 4" key="1">
    <citation type="submission" date="2019-09" db="EMBL/GenBank/DDBJ databases">
        <title>H2 Metabolism Revealed by Metagenomic Analysis in Subglacial Sediment of East Antarctica.</title>
        <authorList>
            <person name="Yang Z."/>
            <person name="Zhang Y."/>
            <person name="Lv Y."/>
            <person name="Yan W."/>
            <person name="Xiao X."/>
            <person name="Sun B."/>
            <person name="Ma H."/>
        </authorList>
    </citation>
    <scope>NUCLEOTIDE SEQUENCE [LARGE SCALE GENOMIC DNA]</scope>
    <source>
        <strain evidence="3">Bin2_2</strain>
    </source>
</reference>
<dbReference type="PANTHER" id="PTHR33734">
    <property type="entry name" value="LYSM DOMAIN-CONTAINING GPI-ANCHORED PROTEIN 2"/>
    <property type="match status" value="1"/>
</dbReference>
<dbReference type="SUPFAM" id="SSF54106">
    <property type="entry name" value="LysM domain"/>
    <property type="match status" value="2"/>
</dbReference>
<dbReference type="PROSITE" id="PS51782">
    <property type="entry name" value="LYSM"/>
    <property type="match status" value="3"/>
</dbReference>
<dbReference type="Proteomes" id="UP000483432">
    <property type="component" value="Unassembled WGS sequence"/>
</dbReference>
<keyword evidence="1" id="KW-0732">Signal</keyword>
<dbReference type="Gene3D" id="3.10.350.10">
    <property type="entry name" value="LysM domain"/>
    <property type="match status" value="3"/>
</dbReference>
<accession>A0A7C9TBG5</accession>
<dbReference type="InterPro" id="IPR036779">
    <property type="entry name" value="LysM_dom_sf"/>
</dbReference>
<feature type="domain" description="LysM" evidence="2">
    <location>
        <begin position="472"/>
        <end position="517"/>
    </location>
</feature>
<evidence type="ECO:0000259" key="2">
    <source>
        <dbReference type="PROSITE" id="PS51782"/>
    </source>
</evidence>
<evidence type="ECO:0000256" key="1">
    <source>
        <dbReference type="SAM" id="SignalP"/>
    </source>
</evidence>
<dbReference type="EMBL" id="JAAFGW010000172">
    <property type="protein sequence ID" value="NDP48866.1"/>
    <property type="molecule type" value="Genomic_DNA"/>
</dbReference>
<dbReference type="InterPro" id="IPR023346">
    <property type="entry name" value="Lysozyme-like_dom_sf"/>
</dbReference>
<name>A0A7C9TBG5_9PROT</name>
<evidence type="ECO:0000313" key="3">
    <source>
        <dbReference type="EMBL" id="NDP48866.1"/>
    </source>
</evidence>
<dbReference type="InterPro" id="IPR018392">
    <property type="entry name" value="LysM"/>
</dbReference>
<dbReference type="Pfam" id="PF01476">
    <property type="entry name" value="LysM"/>
    <property type="match status" value="3"/>
</dbReference>
<organism evidence="3 4">
    <name type="scientific">Sulfuriferula multivorans</name>
    <dbReference type="NCBI Taxonomy" id="1559896"/>
    <lineage>
        <taxon>Bacteria</taxon>
        <taxon>Pseudomonadati</taxon>
        <taxon>Pseudomonadota</taxon>
        <taxon>Betaproteobacteria</taxon>
        <taxon>Nitrosomonadales</taxon>
        <taxon>Sulfuricellaceae</taxon>
        <taxon>Sulfuriferula</taxon>
    </lineage>
</organism>
<comment type="caution">
    <text evidence="3">The sequence shown here is derived from an EMBL/GenBank/DDBJ whole genome shotgun (WGS) entry which is preliminary data.</text>
</comment>
<dbReference type="AlphaFoldDB" id="A0A7C9TBG5"/>
<dbReference type="CDD" id="cd16894">
    <property type="entry name" value="MltD-like"/>
    <property type="match status" value="1"/>
</dbReference>
<dbReference type="PANTHER" id="PTHR33734:SF22">
    <property type="entry name" value="MEMBRANE-BOUND LYTIC MUREIN TRANSGLYCOSYLASE D"/>
    <property type="match status" value="1"/>
</dbReference>
<evidence type="ECO:0000313" key="4">
    <source>
        <dbReference type="Proteomes" id="UP000483432"/>
    </source>
</evidence>
<feature type="domain" description="LysM" evidence="2">
    <location>
        <begin position="400"/>
        <end position="443"/>
    </location>
</feature>
<dbReference type="GO" id="GO:0008932">
    <property type="term" value="F:lytic endotransglycosylase activity"/>
    <property type="evidence" value="ECO:0007669"/>
    <property type="project" value="TreeGrafter"/>
</dbReference>
<sequence>MADTQIASTQSKSALALLLLLFCLTGFAAEPSAQIQTLEWHGDAPPLSAASETVSEVRLDDVWQRIRNGFKIDEAATDNPLVVTYVAWYAARPDYVRRMVERSRRYLFHIVQEVDRRSMPMEIALLPMIESAFNSSALSSSAASGIWQFMPATGRHYGLKQDDWYDGRRDFTASTNAALDYLGKLYLDFGDWQLALAAYNCGEGCVARAIQKNVDQGLPTDYASLTLPNETRHYVPKLLAIKNLIRNPEQFGVAINSLPNQPYFNQVTVLAGMDIHAAARLADMSSNDFIALNAAFPRNLIRSDSPVNLLVPVEKTDQFKRNLETKTWDSWQPFPAQKGDRLEAIAKRFKVTIERLKEYNLFNLKRGKLVQAQSILVPVQGRGVIAPPKPIPDSAVGGTSHHKVGTGDTLFGVARRYGLSVSKLIQANPDLKGSLHVGQTLLLPFNEKAIPKRAAIQHVAFNPNNIKPTQPVDYTVKRGDTLLSIAERFDASLADIKHWNPAFKKSSTIRPGQEIVVRKP</sequence>
<dbReference type="SMART" id="SM00257">
    <property type="entry name" value="LysM"/>
    <property type="match status" value="3"/>
</dbReference>
<dbReference type="InterPro" id="IPR008258">
    <property type="entry name" value="Transglycosylase_SLT_dom_1"/>
</dbReference>
<feature type="domain" description="LysM" evidence="2">
    <location>
        <begin position="332"/>
        <end position="377"/>
    </location>
</feature>
<dbReference type="CDD" id="cd00118">
    <property type="entry name" value="LysM"/>
    <property type="match status" value="3"/>
</dbReference>
<proteinExistence type="predicted"/>
<feature type="chain" id="PRO_5028938520" evidence="1">
    <location>
        <begin position="29"/>
        <end position="520"/>
    </location>
</feature>
<protein>
    <submittedName>
        <fullName evidence="3">LysM peptidoglycan-binding domain-containing protein</fullName>
    </submittedName>
</protein>